<keyword evidence="9" id="KW-1185">Reference proteome</keyword>
<feature type="region of interest" description="Disordered" evidence="5">
    <location>
        <begin position="774"/>
        <end position="796"/>
    </location>
</feature>
<keyword evidence="7" id="KW-0732">Signal</keyword>
<feature type="signal peptide" evidence="7">
    <location>
        <begin position="1"/>
        <end position="21"/>
    </location>
</feature>
<evidence type="ECO:0000256" key="6">
    <source>
        <dbReference type="SAM" id="Phobius"/>
    </source>
</evidence>
<evidence type="ECO:0000256" key="5">
    <source>
        <dbReference type="SAM" id="MobiDB-lite"/>
    </source>
</evidence>
<sequence>MAGFLLLSVIVLMNQLQLIFSYEVAVENLKELVQRTDLYAFPGRNADLPCNITPEATDDNLDLVLWYTDKSPSPIYSLDARHGGLETARHWKSDDMASRISFNISGSIARLQLDPVMKQDEGAFLCRVDFRKARTRYLDLKLRIIVPPKKPIIRDETHQSQQSLIGPYNEGDSLRLQCEVAGGNPRPNLTWWRESVLLDDSYEIIDNFEVKNVLQIIPLQRHDLMAALTCQATNNDVIPPSQSTVTVDMNFRPLEVHIEGDKRPLSAGMAIKIKCSTAGSRPPADVTWWKEGIELKSAKSIISANGNSTVSTLTLKPSIGDDGKMVFCAAANRYIPGSTIKASWKLNVMYPPQLILRLGRKVRHLPIHEGNDVDLECIIRANPPVTDIGWKFERRDILANHTAGITIDNNTLIIHKVQRSNRGRYLCTATNSEGRGESNTIFLRVQYSPVCTSTENIVYGAALHQPVEVTCELDSDPENVTFTWTFNNSMINSDIFYVYSEGASSTLTYIPTSQSAFGTLTCSGANNVGPQLKPCVFAIVAARPPDPLINCTVINLTQTIIAMECVEGFDGGIRQGFYSEVFDKARNNLKSNFTSQSPVFIADGLNPGTLYVMKMYANNFLGKSEPFLANVETLQAPPEQSRQDIGWHLQVKVILISGVSVVLVLILFVACAIILLKTRTPNRWKGRRRPVAHHQKYSEPLDKETFTNEDLFKDTTCEEKCPDVIPAEMKLFETAVCGAESSSATDMHLFPETSGTFVVLASLPKQLKQLESRSDSLKTSLKNSPPLTKDFGSSQGHQDSLLSEECFDLQEDYQRGLVETLLSTPPRDFQQTEV</sequence>
<feature type="chain" id="PRO_5045468224" evidence="7">
    <location>
        <begin position="22"/>
        <end position="834"/>
    </location>
</feature>
<evidence type="ECO:0000313" key="10">
    <source>
        <dbReference type="RefSeq" id="XP_022246156.1"/>
    </source>
</evidence>
<name>A0ABM1SRA0_LIMPO</name>
<dbReference type="GeneID" id="106463040"/>
<keyword evidence="2" id="KW-0677">Repeat</keyword>
<dbReference type="InterPro" id="IPR003599">
    <property type="entry name" value="Ig_sub"/>
</dbReference>
<dbReference type="PANTHER" id="PTHR23278">
    <property type="entry name" value="SIDESTEP PROTEIN"/>
    <property type="match status" value="1"/>
</dbReference>
<dbReference type="Pfam" id="PF08205">
    <property type="entry name" value="C2-set_2"/>
    <property type="match status" value="1"/>
</dbReference>
<evidence type="ECO:0000256" key="2">
    <source>
        <dbReference type="ARBA" id="ARBA00022737"/>
    </source>
</evidence>
<evidence type="ECO:0000256" key="7">
    <source>
        <dbReference type="SAM" id="SignalP"/>
    </source>
</evidence>
<accession>A0ABM1SRA0</accession>
<evidence type="ECO:0000259" key="8">
    <source>
        <dbReference type="PROSITE" id="PS50835"/>
    </source>
</evidence>
<dbReference type="InterPro" id="IPR003598">
    <property type="entry name" value="Ig_sub2"/>
</dbReference>
<dbReference type="RefSeq" id="XP_022246156.1">
    <property type="nucleotide sequence ID" value="XM_022390448.1"/>
</dbReference>
<organism evidence="9 10">
    <name type="scientific">Limulus polyphemus</name>
    <name type="common">Atlantic horseshoe crab</name>
    <dbReference type="NCBI Taxonomy" id="6850"/>
    <lineage>
        <taxon>Eukaryota</taxon>
        <taxon>Metazoa</taxon>
        <taxon>Ecdysozoa</taxon>
        <taxon>Arthropoda</taxon>
        <taxon>Chelicerata</taxon>
        <taxon>Merostomata</taxon>
        <taxon>Xiphosura</taxon>
        <taxon>Limulidae</taxon>
        <taxon>Limulus</taxon>
    </lineage>
</organism>
<dbReference type="InterPro" id="IPR036179">
    <property type="entry name" value="Ig-like_dom_sf"/>
</dbReference>
<dbReference type="InterPro" id="IPR013162">
    <property type="entry name" value="CD80_C2-set"/>
</dbReference>
<dbReference type="SMART" id="SM00408">
    <property type="entry name" value="IGc2"/>
    <property type="match status" value="4"/>
</dbReference>
<feature type="domain" description="Ig-like" evidence="8">
    <location>
        <begin position="151"/>
        <end position="246"/>
    </location>
</feature>
<dbReference type="PANTHER" id="PTHR23278:SF19">
    <property type="entry name" value="OBSCURIN"/>
    <property type="match status" value="1"/>
</dbReference>
<comment type="subcellular location">
    <subcellularLocation>
        <location evidence="1">Membrane</location>
        <topology evidence="1">Single-pass membrane protein</topology>
    </subcellularLocation>
</comment>
<dbReference type="Pfam" id="PF13927">
    <property type="entry name" value="Ig_3"/>
    <property type="match status" value="2"/>
</dbReference>
<gene>
    <name evidence="10" type="primary">LOC106463040</name>
</gene>
<feature type="compositionally biased region" description="Polar residues" evidence="5">
    <location>
        <begin position="777"/>
        <end position="796"/>
    </location>
</feature>
<dbReference type="InterPro" id="IPR013783">
    <property type="entry name" value="Ig-like_fold"/>
</dbReference>
<evidence type="ECO:0000256" key="3">
    <source>
        <dbReference type="ARBA" id="ARBA00023136"/>
    </source>
</evidence>
<keyword evidence="3 6" id="KW-0472">Membrane</keyword>
<dbReference type="InterPro" id="IPR013098">
    <property type="entry name" value="Ig_I-set"/>
</dbReference>
<protein>
    <submittedName>
        <fullName evidence="10">Down syndrome cell adhesion molecule-like</fullName>
    </submittedName>
</protein>
<evidence type="ECO:0000256" key="4">
    <source>
        <dbReference type="ARBA" id="ARBA00023157"/>
    </source>
</evidence>
<dbReference type="SUPFAM" id="SSF49265">
    <property type="entry name" value="Fibronectin type III"/>
    <property type="match status" value="1"/>
</dbReference>
<evidence type="ECO:0000256" key="1">
    <source>
        <dbReference type="ARBA" id="ARBA00004167"/>
    </source>
</evidence>
<feature type="domain" description="Ig-like" evidence="8">
    <location>
        <begin position="253"/>
        <end position="347"/>
    </location>
</feature>
<dbReference type="PROSITE" id="PS50835">
    <property type="entry name" value="IG_LIKE"/>
    <property type="match status" value="4"/>
</dbReference>
<keyword evidence="4" id="KW-1015">Disulfide bond</keyword>
<dbReference type="Gene3D" id="2.60.40.10">
    <property type="entry name" value="Immunoglobulins"/>
    <property type="match status" value="5"/>
</dbReference>
<feature type="domain" description="Ig-like" evidence="8">
    <location>
        <begin position="449"/>
        <end position="527"/>
    </location>
</feature>
<keyword evidence="6" id="KW-1133">Transmembrane helix</keyword>
<keyword evidence="6" id="KW-0812">Transmembrane</keyword>
<proteinExistence type="predicted"/>
<dbReference type="CDD" id="cd00096">
    <property type="entry name" value="Ig"/>
    <property type="match status" value="1"/>
</dbReference>
<feature type="domain" description="Ig-like" evidence="8">
    <location>
        <begin position="352"/>
        <end position="442"/>
    </location>
</feature>
<evidence type="ECO:0000313" key="9">
    <source>
        <dbReference type="Proteomes" id="UP000694941"/>
    </source>
</evidence>
<dbReference type="InterPro" id="IPR007110">
    <property type="entry name" value="Ig-like_dom"/>
</dbReference>
<dbReference type="Pfam" id="PF07679">
    <property type="entry name" value="I-set"/>
    <property type="match status" value="1"/>
</dbReference>
<dbReference type="SMART" id="SM00409">
    <property type="entry name" value="IG"/>
    <property type="match status" value="5"/>
</dbReference>
<dbReference type="Proteomes" id="UP000694941">
    <property type="component" value="Unplaced"/>
</dbReference>
<feature type="transmembrane region" description="Helical" evidence="6">
    <location>
        <begin position="653"/>
        <end position="676"/>
    </location>
</feature>
<dbReference type="SUPFAM" id="SSF48726">
    <property type="entry name" value="Immunoglobulin"/>
    <property type="match status" value="5"/>
</dbReference>
<dbReference type="InterPro" id="IPR036116">
    <property type="entry name" value="FN3_sf"/>
</dbReference>
<reference evidence="10" key="1">
    <citation type="submission" date="2025-08" db="UniProtKB">
        <authorList>
            <consortium name="RefSeq"/>
        </authorList>
    </citation>
    <scope>IDENTIFICATION</scope>
    <source>
        <tissue evidence="10">Muscle</tissue>
    </source>
</reference>